<keyword evidence="1" id="KW-0732">Signal</keyword>
<dbReference type="RefSeq" id="WP_246951582.1">
    <property type="nucleotide sequence ID" value="NZ_JALKII010000004.1"/>
</dbReference>
<dbReference type="Pfam" id="PF07995">
    <property type="entry name" value="GSDH"/>
    <property type="match status" value="1"/>
</dbReference>
<organism evidence="3 4">
    <name type="scientific">Alcanivorax quisquiliarum</name>
    <dbReference type="NCBI Taxonomy" id="2933565"/>
    <lineage>
        <taxon>Bacteria</taxon>
        <taxon>Pseudomonadati</taxon>
        <taxon>Pseudomonadota</taxon>
        <taxon>Gammaproteobacteria</taxon>
        <taxon>Oceanospirillales</taxon>
        <taxon>Alcanivoracaceae</taxon>
        <taxon>Alcanivorax</taxon>
    </lineage>
</organism>
<proteinExistence type="predicted"/>
<dbReference type="EMBL" id="JALKII010000004">
    <property type="protein sequence ID" value="MCK0537714.1"/>
    <property type="molecule type" value="Genomic_DNA"/>
</dbReference>
<reference evidence="3" key="1">
    <citation type="submission" date="2022-04" db="EMBL/GenBank/DDBJ databases">
        <title>Alcanivorax sp. CY1518 draft genome sequence.</title>
        <authorList>
            <person name="Zhao G."/>
            <person name="An M."/>
        </authorList>
    </citation>
    <scope>NUCLEOTIDE SEQUENCE</scope>
    <source>
        <strain evidence="3">CY1518</strain>
    </source>
</reference>
<comment type="caution">
    <text evidence="3">The sequence shown here is derived from an EMBL/GenBank/DDBJ whole genome shotgun (WGS) entry which is preliminary data.</text>
</comment>
<dbReference type="PANTHER" id="PTHR19328:SF75">
    <property type="entry name" value="ALDOSE SUGAR DEHYDROGENASE YLII"/>
    <property type="match status" value="1"/>
</dbReference>
<dbReference type="InterPro" id="IPR011042">
    <property type="entry name" value="6-blade_b-propeller_TolB-like"/>
</dbReference>
<feature type="signal peptide" evidence="1">
    <location>
        <begin position="1"/>
        <end position="19"/>
    </location>
</feature>
<dbReference type="SUPFAM" id="SSF50952">
    <property type="entry name" value="Soluble quinoprotein glucose dehydrogenase"/>
    <property type="match status" value="1"/>
</dbReference>
<protein>
    <submittedName>
        <fullName evidence="3">PQQ-dependent sugar dehydrogenase</fullName>
    </submittedName>
</protein>
<feature type="domain" description="Glucose/Sorbosone dehydrogenase" evidence="2">
    <location>
        <begin position="33"/>
        <end position="373"/>
    </location>
</feature>
<dbReference type="Proteomes" id="UP001165524">
    <property type="component" value="Unassembled WGS sequence"/>
</dbReference>
<evidence type="ECO:0000313" key="4">
    <source>
        <dbReference type="Proteomes" id="UP001165524"/>
    </source>
</evidence>
<evidence type="ECO:0000313" key="3">
    <source>
        <dbReference type="EMBL" id="MCK0537714.1"/>
    </source>
</evidence>
<dbReference type="PANTHER" id="PTHR19328">
    <property type="entry name" value="HEDGEHOG-INTERACTING PROTEIN"/>
    <property type="match status" value="1"/>
</dbReference>
<dbReference type="InterPro" id="IPR011041">
    <property type="entry name" value="Quinoprot_gluc/sorb_DH_b-prop"/>
</dbReference>
<evidence type="ECO:0000256" key="1">
    <source>
        <dbReference type="SAM" id="SignalP"/>
    </source>
</evidence>
<name>A0ABT0E7A8_9GAMM</name>
<evidence type="ECO:0000259" key="2">
    <source>
        <dbReference type="Pfam" id="PF07995"/>
    </source>
</evidence>
<sequence>MLRPFTILMLMMLAISTRAEPPGYHIETLAEGLNHPWSLAFLPGEKILITERGGMLRLYQPAQPMRTIEGVPPAFVSGQAGLFDVLPAEDFARSRTIYLSLAHGDERANHARIVAAELQGERLHNVRELFTSQPAKRGSAHYGARMAWLPDGTLVMGLGDGFDYREQAQRLDSHLGKIIRITADGSIPADNPFADQPEALPEIYSLGHRNVQGLVVDAARGLLWAHEHGPRGGDELNLIEPGGNYGWPLATHGVDYTGARISPYRELPGLVPPRLVWTPSIAPAGLALYEGELFPGWQGSLLVAALAERSVRRVTLGADSSFDHNGIEHKDANEGTGQELLFTELGERLRDVRVGPEGALYLLTDSAEGRLLRITPATQSGSANTSR</sequence>
<keyword evidence="4" id="KW-1185">Reference proteome</keyword>
<feature type="chain" id="PRO_5045759054" evidence="1">
    <location>
        <begin position="20"/>
        <end position="387"/>
    </location>
</feature>
<accession>A0ABT0E7A8</accession>
<gene>
    <name evidence="3" type="ORF">MU846_08325</name>
</gene>
<dbReference type="Gene3D" id="2.120.10.30">
    <property type="entry name" value="TolB, C-terminal domain"/>
    <property type="match status" value="1"/>
</dbReference>
<dbReference type="InterPro" id="IPR012938">
    <property type="entry name" value="Glc/Sorbosone_DH"/>
</dbReference>